<dbReference type="InterPro" id="IPR024042">
    <property type="entry name" value="TM1646-like_dom_sf"/>
</dbReference>
<dbReference type="OrthoDB" id="6119333at2"/>
<dbReference type="AlphaFoldDB" id="A0A1T4KGV5"/>
<accession>A0A1T4KGV5</accession>
<dbReference type="Gene3D" id="1.20.120.490">
    <property type="entry name" value="Hypothetical protein TM1646-like domain"/>
    <property type="match status" value="1"/>
</dbReference>
<dbReference type="STRING" id="64969.SAMN02745127_00078"/>
<dbReference type="EMBL" id="MTSM01000005">
    <property type="protein sequence ID" value="OPX56032.1"/>
    <property type="molecule type" value="Genomic_DNA"/>
</dbReference>
<dbReference type="InterPro" id="IPR005585">
    <property type="entry name" value="DUF327"/>
</dbReference>
<reference evidence="1 2" key="1">
    <citation type="submission" date="2017-01" db="EMBL/GenBank/DDBJ databases">
        <title>Genome Sequencing of a Marine Spirillum, Oceanospirillum multiglobuliferum ATCC 33336, from Japan.</title>
        <authorList>
            <person name="Carney J.G."/>
            <person name="Trachtenberg A.M."/>
            <person name="Rheaume B.A."/>
            <person name="Linnane J.D."/>
            <person name="Pitts N.L."/>
            <person name="Mykles D.L."/>
            <person name="Maclea K.S."/>
        </authorList>
    </citation>
    <scope>NUCLEOTIDE SEQUENCE [LARGE SCALE GENOMIC DNA]</scope>
    <source>
        <strain evidence="1 2">ATCC 33336</strain>
    </source>
</reference>
<dbReference type="RefSeq" id="WP_078743710.1">
    <property type="nucleotide sequence ID" value="NZ_FUXG01000001.1"/>
</dbReference>
<keyword evidence="2" id="KW-1185">Reference proteome</keyword>
<proteinExistence type="predicted"/>
<comment type="caution">
    <text evidence="1">The sequence shown here is derived from an EMBL/GenBank/DDBJ whole genome shotgun (WGS) entry which is preliminary data.</text>
</comment>
<dbReference type="Pfam" id="PF03885">
    <property type="entry name" value="DUF327"/>
    <property type="match status" value="1"/>
</dbReference>
<evidence type="ECO:0000313" key="2">
    <source>
        <dbReference type="Proteomes" id="UP000191418"/>
    </source>
</evidence>
<dbReference type="SUPFAM" id="SSF158397">
    <property type="entry name" value="TM1646-like"/>
    <property type="match status" value="1"/>
</dbReference>
<sequence length="154" mass="16949">MININDKLKSLRSGDSARRTKAKEVSKVTGRKSFTEHLIQQVDEVSKVSLNEELGALRSALENAGDTLERNPSLGNLEVYKALLSNLISKTTQGAYKVQGVGSGWSPTEKHHVIQLIDEEAAELLQLILNENSDRMKITAKLIQIKGLVVDLLS</sequence>
<dbReference type="Proteomes" id="UP000191418">
    <property type="component" value="Unassembled WGS sequence"/>
</dbReference>
<gene>
    <name evidence="1" type="ORF">BTE48_05590</name>
</gene>
<organism evidence="1 2">
    <name type="scientific">Oceanospirillum multiglobuliferum</name>
    <dbReference type="NCBI Taxonomy" id="64969"/>
    <lineage>
        <taxon>Bacteria</taxon>
        <taxon>Pseudomonadati</taxon>
        <taxon>Pseudomonadota</taxon>
        <taxon>Gammaproteobacteria</taxon>
        <taxon>Oceanospirillales</taxon>
        <taxon>Oceanospirillaceae</taxon>
        <taxon>Oceanospirillum</taxon>
    </lineage>
</organism>
<protein>
    <recommendedName>
        <fullName evidence="3">DUF327 domain-containing protein</fullName>
    </recommendedName>
</protein>
<evidence type="ECO:0000313" key="1">
    <source>
        <dbReference type="EMBL" id="OPX56032.1"/>
    </source>
</evidence>
<evidence type="ECO:0008006" key="3">
    <source>
        <dbReference type="Google" id="ProtNLM"/>
    </source>
</evidence>
<name>A0A1T4KGV5_9GAMM</name>